<comment type="catalytic activity">
    <reaction evidence="3">
        <text>a quinone + NADPH + H(+) = a quinol + NADP(+)</text>
        <dbReference type="Rhea" id="RHEA:46164"/>
        <dbReference type="ChEBI" id="CHEBI:15378"/>
        <dbReference type="ChEBI" id="CHEBI:24646"/>
        <dbReference type="ChEBI" id="CHEBI:57783"/>
        <dbReference type="ChEBI" id="CHEBI:58349"/>
        <dbReference type="ChEBI" id="CHEBI:132124"/>
        <dbReference type="EC" id="1.6.5.2"/>
    </reaction>
</comment>
<evidence type="ECO:0000256" key="2">
    <source>
        <dbReference type="ARBA" id="ARBA00047678"/>
    </source>
</evidence>
<evidence type="ECO:0000256" key="4">
    <source>
        <dbReference type="SAM" id="MobiDB-lite"/>
    </source>
</evidence>
<feature type="region of interest" description="Disordered" evidence="4">
    <location>
        <begin position="55"/>
        <end position="74"/>
    </location>
</feature>
<gene>
    <name evidence="6" type="ORF">KFL_001110020</name>
</gene>
<evidence type="ECO:0000256" key="3">
    <source>
        <dbReference type="ARBA" id="ARBA00048983"/>
    </source>
</evidence>
<dbReference type="OrthoDB" id="8300214at2759"/>
<dbReference type="EMBL" id="DF237060">
    <property type="protein sequence ID" value="GAQ82425.1"/>
    <property type="molecule type" value="Genomic_DNA"/>
</dbReference>
<dbReference type="STRING" id="105231.A0A1Y1HUW8"/>
<dbReference type="PANTHER" id="PTHR43590:SF1">
    <property type="entry name" value="ARSENIC RESISTANCE PROTEIN ARSH (AFU_ORTHOLOGUE AFUA_5G15030)"/>
    <property type="match status" value="1"/>
</dbReference>
<dbReference type="OMA" id="CEELYRF"/>
<evidence type="ECO:0000256" key="1">
    <source>
        <dbReference type="ARBA" id="ARBA00012648"/>
    </source>
</evidence>
<dbReference type="Pfam" id="PF03358">
    <property type="entry name" value="FMN_red"/>
    <property type="match status" value="1"/>
</dbReference>
<dbReference type="Gene3D" id="3.40.50.360">
    <property type="match status" value="1"/>
</dbReference>
<reference evidence="6 7" key="1">
    <citation type="journal article" date="2014" name="Nat. Commun.">
        <title>Klebsormidium flaccidum genome reveals primary factors for plant terrestrial adaptation.</title>
        <authorList>
            <person name="Hori K."/>
            <person name="Maruyama F."/>
            <person name="Fujisawa T."/>
            <person name="Togashi T."/>
            <person name="Yamamoto N."/>
            <person name="Seo M."/>
            <person name="Sato S."/>
            <person name="Yamada T."/>
            <person name="Mori H."/>
            <person name="Tajima N."/>
            <person name="Moriyama T."/>
            <person name="Ikeuchi M."/>
            <person name="Watanabe M."/>
            <person name="Wada H."/>
            <person name="Kobayashi K."/>
            <person name="Saito M."/>
            <person name="Masuda T."/>
            <person name="Sasaki-Sekimoto Y."/>
            <person name="Mashiguchi K."/>
            <person name="Awai K."/>
            <person name="Shimojima M."/>
            <person name="Masuda S."/>
            <person name="Iwai M."/>
            <person name="Nobusawa T."/>
            <person name="Narise T."/>
            <person name="Kondo S."/>
            <person name="Saito H."/>
            <person name="Sato R."/>
            <person name="Murakawa M."/>
            <person name="Ihara Y."/>
            <person name="Oshima-Yamada Y."/>
            <person name="Ohtaka K."/>
            <person name="Satoh M."/>
            <person name="Sonobe K."/>
            <person name="Ishii M."/>
            <person name="Ohtani R."/>
            <person name="Kanamori-Sato M."/>
            <person name="Honoki R."/>
            <person name="Miyazaki D."/>
            <person name="Mochizuki H."/>
            <person name="Umetsu J."/>
            <person name="Higashi K."/>
            <person name="Shibata D."/>
            <person name="Kamiya Y."/>
            <person name="Sato N."/>
            <person name="Nakamura Y."/>
            <person name="Tabata S."/>
            <person name="Ida S."/>
            <person name="Kurokawa K."/>
            <person name="Ohta H."/>
        </authorList>
    </citation>
    <scope>NUCLEOTIDE SEQUENCE [LARGE SCALE GENOMIC DNA]</scope>
    <source>
        <strain evidence="6 7">NIES-2285</strain>
    </source>
</reference>
<proteinExistence type="predicted"/>
<dbReference type="InterPro" id="IPR029039">
    <property type="entry name" value="Flavoprotein-like_sf"/>
</dbReference>
<name>A0A1Y1HUW8_KLENI</name>
<dbReference type="NCBIfam" id="TIGR02690">
    <property type="entry name" value="resist_ArsH"/>
    <property type="match status" value="1"/>
</dbReference>
<dbReference type="AlphaFoldDB" id="A0A1Y1HUW8"/>
<comment type="catalytic activity">
    <reaction evidence="2">
        <text>a quinone + NADH + H(+) = a quinol + NAD(+)</text>
        <dbReference type="Rhea" id="RHEA:46160"/>
        <dbReference type="ChEBI" id="CHEBI:15378"/>
        <dbReference type="ChEBI" id="CHEBI:24646"/>
        <dbReference type="ChEBI" id="CHEBI:57540"/>
        <dbReference type="ChEBI" id="CHEBI:57945"/>
        <dbReference type="ChEBI" id="CHEBI:132124"/>
        <dbReference type="EC" id="1.6.5.2"/>
    </reaction>
</comment>
<keyword evidence="7" id="KW-1185">Reference proteome</keyword>
<evidence type="ECO:0000259" key="5">
    <source>
        <dbReference type="Pfam" id="PF03358"/>
    </source>
</evidence>
<dbReference type="InterPro" id="IPR014063">
    <property type="entry name" value="Arsenate-R_ArsH"/>
</dbReference>
<organism evidence="6 7">
    <name type="scientific">Klebsormidium nitens</name>
    <name type="common">Green alga</name>
    <name type="synonym">Ulothrix nitens</name>
    <dbReference type="NCBI Taxonomy" id="105231"/>
    <lineage>
        <taxon>Eukaryota</taxon>
        <taxon>Viridiplantae</taxon>
        <taxon>Streptophyta</taxon>
        <taxon>Klebsormidiophyceae</taxon>
        <taxon>Klebsormidiales</taxon>
        <taxon>Klebsormidiaceae</taxon>
        <taxon>Klebsormidium</taxon>
    </lineage>
</organism>
<dbReference type="PANTHER" id="PTHR43590">
    <property type="entry name" value="ARSENIC RESISTANCE PROTEIN ARSH (AFU_ORTHOLOGUE AFUA_5G15030)"/>
    <property type="match status" value="1"/>
</dbReference>
<dbReference type="GO" id="GO:0016655">
    <property type="term" value="F:oxidoreductase activity, acting on NAD(P)H, quinone or similar compound as acceptor"/>
    <property type="evidence" value="ECO:0000318"/>
    <property type="project" value="GO_Central"/>
</dbReference>
<dbReference type="EC" id="1.6.5.2" evidence="1"/>
<protein>
    <recommendedName>
        <fullName evidence="1">NAD(P)H dehydrogenase (quinone)</fullName>
        <ecNumber evidence="1">1.6.5.2</ecNumber>
    </recommendedName>
</protein>
<dbReference type="Proteomes" id="UP000054558">
    <property type="component" value="Unassembled WGS sequence"/>
</dbReference>
<evidence type="ECO:0000313" key="7">
    <source>
        <dbReference type="Proteomes" id="UP000054558"/>
    </source>
</evidence>
<dbReference type="InterPro" id="IPR005025">
    <property type="entry name" value="FMN_Rdtase-like_dom"/>
</dbReference>
<feature type="region of interest" description="Disordered" evidence="4">
    <location>
        <begin position="329"/>
        <end position="354"/>
    </location>
</feature>
<evidence type="ECO:0000313" key="6">
    <source>
        <dbReference type="EMBL" id="GAQ82425.1"/>
    </source>
</evidence>
<dbReference type="GO" id="GO:0003955">
    <property type="term" value="F:NAD(P)H dehydrogenase (quinone) activity"/>
    <property type="evidence" value="ECO:0007669"/>
    <property type="project" value="UniProtKB-EC"/>
</dbReference>
<feature type="domain" description="NADPH-dependent FMN reductase-like" evidence="5">
    <location>
        <begin position="136"/>
        <end position="280"/>
    </location>
</feature>
<accession>A0A1Y1HUW8</accession>
<sequence>MAITASSAIAFPSLRIGAASARRNISDLGLCQIRGIALQNSCSLRPLFAMTRSAERPEGSAAPLDPGVSQANGAAPQVDVRGASDAAPIPEVPEAASPYKVFRLSEQHRASDWVKDLELESAQGFQPRGQRITTPPKILVLYGSLRERSYSRLLAYEFARILDLLGCDVRVFDPRGLPMKDETSDAHPKVQEIRQLSVWSEGHVWVSPEQHGTITAVFKNQIDWIPLNLGSVRPTQGRTLCIAQVNGGSQSFNVVNILRVLGRWMRMIVVPNQSSVPKAWTEFDERGRMKASGLRDRVVDVAEEFYKFTLLTREHAQFLVDRYSERKEKREKGRLLSQAEKEAAKVKQPIVAST</sequence>
<feature type="compositionally biased region" description="Basic and acidic residues" evidence="4">
    <location>
        <begin position="329"/>
        <end position="345"/>
    </location>
</feature>
<dbReference type="SUPFAM" id="SSF52218">
    <property type="entry name" value="Flavoproteins"/>
    <property type="match status" value="1"/>
</dbReference>